<evidence type="ECO:0000313" key="3">
    <source>
        <dbReference type="Proteomes" id="UP000266861"/>
    </source>
</evidence>
<dbReference type="AlphaFoldDB" id="A0A397H2L2"/>
<dbReference type="STRING" id="1348612.A0A397H2L2"/>
<dbReference type="GO" id="GO:0004674">
    <property type="term" value="F:protein serine/threonine kinase activity"/>
    <property type="evidence" value="ECO:0007669"/>
    <property type="project" value="TreeGrafter"/>
</dbReference>
<dbReference type="InterPro" id="IPR001245">
    <property type="entry name" value="Ser-Thr/Tyr_kinase_cat_dom"/>
</dbReference>
<dbReference type="Proteomes" id="UP000266861">
    <property type="component" value="Unassembled WGS sequence"/>
</dbReference>
<dbReference type="InterPro" id="IPR000719">
    <property type="entry name" value="Prot_kinase_dom"/>
</dbReference>
<keyword evidence="3" id="KW-1185">Reference proteome</keyword>
<gene>
    <name evidence="2" type="ORF">Glove_390g12</name>
</gene>
<dbReference type="Pfam" id="PF07714">
    <property type="entry name" value="PK_Tyr_Ser-Thr"/>
    <property type="match status" value="1"/>
</dbReference>
<dbReference type="InterPro" id="IPR011009">
    <property type="entry name" value="Kinase-like_dom_sf"/>
</dbReference>
<comment type="caution">
    <text evidence="2">The sequence shown here is derived from an EMBL/GenBank/DDBJ whole genome shotgun (WGS) entry which is preliminary data.</text>
</comment>
<sequence>MVLLYYENVWKYLIRQLDNPFPWIDKLKMLYQTAKDIFSNDQYSYLNDFELCKPANKINSDKIFVVPYMAPEVLSGQPFSSKSNIYSFGIIMWEVVVRRPHLLKNHVRPEIAKGTPYIYKNLMERCWTKIHLNDQV</sequence>
<dbReference type="EMBL" id="PQFF01000348">
    <property type="protein sequence ID" value="RHZ57321.1"/>
    <property type="molecule type" value="Genomic_DNA"/>
</dbReference>
<dbReference type="GO" id="GO:0005524">
    <property type="term" value="F:ATP binding"/>
    <property type="evidence" value="ECO:0007669"/>
    <property type="project" value="InterPro"/>
</dbReference>
<dbReference type="Gene3D" id="1.10.510.10">
    <property type="entry name" value="Transferase(Phosphotransferase) domain 1"/>
    <property type="match status" value="1"/>
</dbReference>
<dbReference type="PROSITE" id="PS50011">
    <property type="entry name" value="PROTEIN_KINASE_DOM"/>
    <property type="match status" value="1"/>
</dbReference>
<feature type="domain" description="Protein kinase" evidence="1">
    <location>
        <begin position="1"/>
        <end position="136"/>
    </location>
</feature>
<dbReference type="PANTHER" id="PTHR44329">
    <property type="entry name" value="SERINE/THREONINE-PROTEIN KINASE TNNI3K-RELATED"/>
    <property type="match status" value="1"/>
</dbReference>
<dbReference type="OrthoDB" id="5979581at2759"/>
<name>A0A397H2L2_9GLOM</name>
<reference evidence="2 3" key="1">
    <citation type="submission" date="2018-08" db="EMBL/GenBank/DDBJ databases">
        <title>Genome and evolution of the arbuscular mycorrhizal fungus Diversispora epigaea (formerly Glomus versiforme) and its bacterial endosymbionts.</title>
        <authorList>
            <person name="Sun X."/>
            <person name="Fei Z."/>
            <person name="Harrison M."/>
        </authorList>
    </citation>
    <scope>NUCLEOTIDE SEQUENCE [LARGE SCALE GENOMIC DNA]</scope>
    <source>
        <strain evidence="2 3">IT104</strain>
    </source>
</reference>
<proteinExistence type="predicted"/>
<organism evidence="2 3">
    <name type="scientific">Diversispora epigaea</name>
    <dbReference type="NCBI Taxonomy" id="1348612"/>
    <lineage>
        <taxon>Eukaryota</taxon>
        <taxon>Fungi</taxon>
        <taxon>Fungi incertae sedis</taxon>
        <taxon>Mucoromycota</taxon>
        <taxon>Glomeromycotina</taxon>
        <taxon>Glomeromycetes</taxon>
        <taxon>Diversisporales</taxon>
        <taxon>Diversisporaceae</taxon>
        <taxon>Diversispora</taxon>
    </lineage>
</organism>
<evidence type="ECO:0000259" key="1">
    <source>
        <dbReference type="PROSITE" id="PS50011"/>
    </source>
</evidence>
<dbReference type="InterPro" id="IPR051681">
    <property type="entry name" value="Ser/Thr_Kinases-Pseudokinases"/>
</dbReference>
<accession>A0A397H2L2</accession>
<protein>
    <recommendedName>
        <fullName evidence="1">Protein kinase domain-containing protein</fullName>
    </recommendedName>
</protein>
<evidence type="ECO:0000313" key="2">
    <source>
        <dbReference type="EMBL" id="RHZ57321.1"/>
    </source>
</evidence>
<dbReference type="SUPFAM" id="SSF56112">
    <property type="entry name" value="Protein kinase-like (PK-like)"/>
    <property type="match status" value="1"/>
</dbReference>